<protein>
    <submittedName>
        <fullName evidence="3">Uncharacterized protein</fullName>
    </submittedName>
</protein>
<proteinExistence type="predicted"/>
<evidence type="ECO:0000313" key="3">
    <source>
        <dbReference type="EMBL" id="EMN90496.1"/>
    </source>
</evidence>
<feature type="compositionally biased region" description="Acidic residues" evidence="1">
    <location>
        <begin position="182"/>
        <end position="217"/>
    </location>
</feature>
<keyword evidence="4" id="KW-1185">Reference proteome</keyword>
<accession>M6Q4I9</accession>
<sequence>MSHRLTLEGDKTLPEDFQIIRAYGKFIPTGELQGDELLGDFYLEGFNYYSPSVAQLSGPEAALDTVHLGNFVHDDAYAIALSGDELGWLHLAKFFRGFKAPSFKPIRLPNVRIKAPNLSKSFKGVSKGISSAGKQVGKAGKDFVKAHQKAFKDAGKFVGKVAEGGMDVLQAMGQGQGAGAEEAPEDDPSNAEEMPEQPDENSGYEEQPEEVFEEAEEVNGELGFFPQMAALQSGVQGITSIVGAVDARNERKAKIKSDAKTAQINALSQLFRPQAKAAPVRKAVPVNRAFSQPAISKTSDGRLAVSFANRNLQDGNNPPPSDPPKDDKMLMYGGAALAVLVIIMFVFKGK</sequence>
<feature type="region of interest" description="Disordered" evidence="1">
    <location>
        <begin position="174"/>
        <end position="217"/>
    </location>
</feature>
<dbReference type="EMBL" id="AHNU02000041">
    <property type="protein sequence ID" value="EMN90496.1"/>
    <property type="molecule type" value="Genomic_DNA"/>
</dbReference>
<keyword evidence="2" id="KW-1133">Transmembrane helix</keyword>
<feature type="transmembrane region" description="Helical" evidence="2">
    <location>
        <begin position="329"/>
        <end position="347"/>
    </location>
</feature>
<evidence type="ECO:0000313" key="4">
    <source>
        <dbReference type="Proteomes" id="UP000012118"/>
    </source>
</evidence>
<keyword evidence="2" id="KW-0812">Transmembrane</keyword>
<comment type="caution">
    <text evidence="3">The sequence shown here is derived from an EMBL/GenBank/DDBJ whole genome shotgun (WGS) entry which is preliminary data.</text>
</comment>
<keyword evidence="2" id="KW-0472">Membrane</keyword>
<gene>
    <name evidence="3" type="ORF">LEP1GSC108_2809</name>
</gene>
<evidence type="ECO:0000256" key="2">
    <source>
        <dbReference type="SAM" id="Phobius"/>
    </source>
</evidence>
<organism evidence="3 4">
    <name type="scientific">Leptospira weilii str. UI 13098</name>
    <dbReference type="NCBI Taxonomy" id="1088542"/>
    <lineage>
        <taxon>Bacteria</taxon>
        <taxon>Pseudomonadati</taxon>
        <taxon>Spirochaetota</taxon>
        <taxon>Spirochaetia</taxon>
        <taxon>Leptospirales</taxon>
        <taxon>Leptospiraceae</taxon>
        <taxon>Leptospira</taxon>
    </lineage>
</organism>
<dbReference type="AlphaFoldDB" id="M6Q4I9"/>
<name>M6Q4I9_9LEPT</name>
<evidence type="ECO:0000256" key="1">
    <source>
        <dbReference type="SAM" id="MobiDB-lite"/>
    </source>
</evidence>
<dbReference type="Proteomes" id="UP000012118">
    <property type="component" value="Unassembled WGS sequence"/>
</dbReference>
<reference evidence="3 4" key="1">
    <citation type="submission" date="2013-01" db="EMBL/GenBank/DDBJ databases">
        <authorList>
            <person name="Harkins D.M."/>
            <person name="Durkin A.S."/>
            <person name="Brinkac L.M."/>
            <person name="Haft D.H."/>
            <person name="Selengut J.D."/>
            <person name="Sanka R."/>
            <person name="DePew J."/>
            <person name="Purushe J."/>
            <person name="Chanthongthip A."/>
            <person name="Lattana O."/>
            <person name="Phetsouvanh R."/>
            <person name="Newton P.N."/>
            <person name="Vinetz J.M."/>
            <person name="Sutton G.G."/>
            <person name="Nierman W.C."/>
            <person name="Fouts D.E."/>
        </authorList>
    </citation>
    <scope>NUCLEOTIDE SEQUENCE [LARGE SCALE GENOMIC DNA]</scope>
    <source>
        <strain evidence="3 4">UI 13098</strain>
    </source>
</reference>
<dbReference type="RefSeq" id="WP_004503253.1">
    <property type="nucleotide sequence ID" value="NZ_AHNU02000041.1"/>
</dbReference>